<dbReference type="SUPFAM" id="SSF81660">
    <property type="entry name" value="Metal cation-transporting ATPase, ATP-binding domain N"/>
    <property type="match status" value="1"/>
</dbReference>
<dbReference type="InterPro" id="IPR036412">
    <property type="entry name" value="HAD-like_sf"/>
</dbReference>
<evidence type="ECO:0000256" key="3">
    <source>
        <dbReference type="ARBA" id="ARBA00022842"/>
    </source>
</evidence>
<dbReference type="SUPFAM" id="SSF81665">
    <property type="entry name" value="Calcium ATPase, transmembrane domain M"/>
    <property type="match status" value="1"/>
</dbReference>
<protein>
    <submittedName>
        <fullName evidence="7">HAD-like protein</fullName>
    </submittedName>
</protein>
<organism evidence="7 8">
    <name type="scientific">Piedraia hortae CBS 480.64</name>
    <dbReference type="NCBI Taxonomy" id="1314780"/>
    <lineage>
        <taxon>Eukaryota</taxon>
        <taxon>Fungi</taxon>
        <taxon>Dikarya</taxon>
        <taxon>Ascomycota</taxon>
        <taxon>Pezizomycotina</taxon>
        <taxon>Dothideomycetes</taxon>
        <taxon>Dothideomycetidae</taxon>
        <taxon>Capnodiales</taxon>
        <taxon>Piedraiaceae</taxon>
        <taxon>Piedraia</taxon>
    </lineage>
</organism>
<dbReference type="OrthoDB" id="3352408at2759"/>
<feature type="transmembrane region" description="Helical" evidence="6">
    <location>
        <begin position="354"/>
        <end position="374"/>
    </location>
</feature>
<keyword evidence="3" id="KW-0460">Magnesium</keyword>
<dbReference type="InterPro" id="IPR023298">
    <property type="entry name" value="ATPase_P-typ_TM_dom_sf"/>
</dbReference>
<evidence type="ECO:0000256" key="2">
    <source>
        <dbReference type="ARBA" id="ARBA00022692"/>
    </source>
</evidence>
<keyword evidence="5 6" id="KW-0472">Membrane</keyword>
<feature type="transmembrane region" description="Helical" evidence="6">
    <location>
        <begin position="381"/>
        <end position="399"/>
    </location>
</feature>
<dbReference type="Pfam" id="PF13246">
    <property type="entry name" value="Cation_ATPase"/>
    <property type="match status" value="1"/>
</dbReference>
<dbReference type="Proteomes" id="UP000799421">
    <property type="component" value="Unassembled WGS sequence"/>
</dbReference>
<dbReference type="EMBL" id="MU005996">
    <property type="protein sequence ID" value="KAF2859227.1"/>
    <property type="molecule type" value="Genomic_DNA"/>
</dbReference>
<dbReference type="Gene3D" id="3.40.50.1000">
    <property type="entry name" value="HAD superfamily/HAD-like"/>
    <property type="match status" value="1"/>
</dbReference>
<dbReference type="AlphaFoldDB" id="A0A6A7BW73"/>
<dbReference type="Gene3D" id="1.20.1110.10">
    <property type="entry name" value="Calcium-transporting ATPase, transmembrane domain"/>
    <property type="match status" value="1"/>
</dbReference>
<evidence type="ECO:0000256" key="4">
    <source>
        <dbReference type="ARBA" id="ARBA00022989"/>
    </source>
</evidence>
<evidence type="ECO:0000256" key="1">
    <source>
        <dbReference type="ARBA" id="ARBA00004127"/>
    </source>
</evidence>
<dbReference type="InterPro" id="IPR023214">
    <property type="entry name" value="HAD_sf"/>
</dbReference>
<dbReference type="GO" id="GO:0005388">
    <property type="term" value="F:P-type calcium transporter activity"/>
    <property type="evidence" value="ECO:0007669"/>
    <property type="project" value="TreeGrafter"/>
</dbReference>
<gene>
    <name evidence="7" type="ORF">K470DRAFT_219672</name>
</gene>
<comment type="subcellular location">
    <subcellularLocation>
        <location evidence="1">Endomembrane system</location>
        <topology evidence="1">Multi-pass membrane protein</topology>
    </subcellularLocation>
</comment>
<dbReference type="GO" id="GO:0005886">
    <property type="term" value="C:plasma membrane"/>
    <property type="evidence" value="ECO:0007669"/>
    <property type="project" value="TreeGrafter"/>
</dbReference>
<evidence type="ECO:0000256" key="6">
    <source>
        <dbReference type="SAM" id="Phobius"/>
    </source>
</evidence>
<dbReference type="InterPro" id="IPR023299">
    <property type="entry name" value="ATPase_P-typ_cyto_dom_N"/>
</dbReference>
<dbReference type="PRINTS" id="PR00119">
    <property type="entry name" value="CATATPASE"/>
</dbReference>
<dbReference type="GO" id="GO:0012505">
    <property type="term" value="C:endomembrane system"/>
    <property type="evidence" value="ECO:0007669"/>
    <property type="project" value="UniProtKB-SubCell"/>
</dbReference>
<proteinExistence type="predicted"/>
<dbReference type="GO" id="GO:0006874">
    <property type="term" value="P:intracellular calcium ion homeostasis"/>
    <property type="evidence" value="ECO:0007669"/>
    <property type="project" value="TreeGrafter"/>
</dbReference>
<sequence>MSVVTGCIRTAGLFKDSGAEFDGTKIPGLVSTLAQSVLALWRDSIVVNSTVEPTQKIRTASNGLRIEVPLLQFAQSRLGVKSIDSGRDVRVLQVNRFNPKDKFMSTIIKHKGGHGYRLLVKGASDIILAMCSSTVNPTVGINPIDLTADDRKSLQDRIAGYGDSTLKTISFAFRDFETWPGEEIVTGGLTFLAVMGILNPVRGGSVTGVKDCKKLDLSVRMVTGDNIHTAKAVAKECGIYTDGKAMKGSDFYQLSRPDQLTVLPTLQVLAECRPKDKHVIVERLKELGETVAITGSDADDAIAVKSADVGYAPIWASEIVKEAADFEMRLDSFSYISRTFTSYRSLREAAPKILQFQIPNTIITATVIFVTSVANGNNSCLLTIFHVYWLTLGVGAIVAQALGKEPPLSPINFTLNKIAMWKMIIGQTIYQLTAILVLY</sequence>
<accession>A0A6A7BW73</accession>
<dbReference type="Gene3D" id="3.40.1110.10">
    <property type="entry name" value="Calcium-transporting ATPase, cytoplasmic domain N"/>
    <property type="match status" value="1"/>
</dbReference>
<reference evidence="7" key="1">
    <citation type="journal article" date="2020" name="Stud. Mycol.">
        <title>101 Dothideomycetes genomes: a test case for predicting lifestyles and emergence of pathogens.</title>
        <authorList>
            <person name="Haridas S."/>
            <person name="Albert R."/>
            <person name="Binder M."/>
            <person name="Bloem J."/>
            <person name="Labutti K."/>
            <person name="Salamov A."/>
            <person name="Andreopoulos B."/>
            <person name="Baker S."/>
            <person name="Barry K."/>
            <person name="Bills G."/>
            <person name="Bluhm B."/>
            <person name="Cannon C."/>
            <person name="Castanera R."/>
            <person name="Culley D."/>
            <person name="Daum C."/>
            <person name="Ezra D."/>
            <person name="Gonzalez J."/>
            <person name="Henrissat B."/>
            <person name="Kuo A."/>
            <person name="Liang C."/>
            <person name="Lipzen A."/>
            <person name="Lutzoni F."/>
            <person name="Magnuson J."/>
            <person name="Mondo S."/>
            <person name="Nolan M."/>
            <person name="Ohm R."/>
            <person name="Pangilinan J."/>
            <person name="Park H.-J."/>
            <person name="Ramirez L."/>
            <person name="Alfaro M."/>
            <person name="Sun H."/>
            <person name="Tritt A."/>
            <person name="Yoshinaga Y."/>
            <person name="Zwiers L.-H."/>
            <person name="Turgeon B."/>
            <person name="Goodwin S."/>
            <person name="Spatafora J."/>
            <person name="Crous P."/>
            <person name="Grigoriev I."/>
        </authorList>
    </citation>
    <scope>NUCLEOTIDE SEQUENCE</scope>
    <source>
        <strain evidence="7">CBS 480.64</strain>
    </source>
</reference>
<dbReference type="PANTHER" id="PTHR24093:SF369">
    <property type="entry name" value="CALCIUM-TRANSPORTING ATPASE"/>
    <property type="match status" value="1"/>
</dbReference>
<evidence type="ECO:0000313" key="8">
    <source>
        <dbReference type="Proteomes" id="UP000799421"/>
    </source>
</evidence>
<keyword evidence="4 6" id="KW-1133">Transmembrane helix</keyword>
<feature type="transmembrane region" description="Helical" evidence="6">
    <location>
        <begin position="419"/>
        <end position="438"/>
    </location>
</feature>
<dbReference type="GO" id="GO:0000166">
    <property type="term" value="F:nucleotide binding"/>
    <property type="evidence" value="ECO:0007669"/>
    <property type="project" value="InterPro"/>
</dbReference>
<evidence type="ECO:0000256" key="5">
    <source>
        <dbReference type="ARBA" id="ARBA00023136"/>
    </source>
</evidence>
<keyword evidence="8" id="KW-1185">Reference proteome</keyword>
<feature type="non-terminal residue" evidence="7">
    <location>
        <position position="439"/>
    </location>
</feature>
<name>A0A6A7BW73_9PEZI</name>
<keyword evidence="2 6" id="KW-0812">Transmembrane</keyword>
<dbReference type="PANTHER" id="PTHR24093">
    <property type="entry name" value="CATION TRANSPORTING ATPASE"/>
    <property type="match status" value="1"/>
</dbReference>
<evidence type="ECO:0000313" key="7">
    <source>
        <dbReference type="EMBL" id="KAF2859227.1"/>
    </source>
</evidence>
<dbReference type="SUPFAM" id="SSF56784">
    <property type="entry name" value="HAD-like"/>
    <property type="match status" value="1"/>
</dbReference>